<comment type="caution">
    <text evidence="1">The sequence shown here is derived from an EMBL/GenBank/DDBJ whole genome shotgun (WGS) entry which is preliminary data.</text>
</comment>
<keyword evidence="2" id="KW-1185">Reference proteome</keyword>
<protein>
    <submittedName>
        <fullName evidence="1">Uncharacterized protein</fullName>
    </submittedName>
</protein>
<organism evidence="1 2">
    <name type="scientific">Alteromonas profundi</name>
    <dbReference type="NCBI Taxonomy" id="2696062"/>
    <lineage>
        <taxon>Bacteria</taxon>
        <taxon>Pseudomonadati</taxon>
        <taxon>Pseudomonadota</taxon>
        <taxon>Gammaproteobacteria</taxon>
        <taxon>Alteromonadales</taxon>
        <taxon>Alteromonadaceae</taxon>
        <taxon>Alteromonas/Salinimonas group</taxon>
        <taxon>Alteromonas</taxon>
    </lineage>
</organism>
<evidence type="ECO:0000313" key="2">
    <source>
        <dbReference type="Proteomes" id="UP000470213"/>
    </source>
</evidence>
<accession>A0A7X5LMA0</accession>
<name>A0A7X5LMA0_9ALTE</name>
<dbReference type="EMBL" id="JAAAWN010000016">
    <property type="protein sequence ID" value="NDV92018.1"/>
    <property type="molecule type" value="Genomic_DNA"/>
</dbReference>
<gene>
    <name evidence="1" type="ORF">GTH32_12620</name>
</gene>
<dbReference type="AlphaFoldDB" id="A0A7X5LMA0"/>
<sequence>MDLIEQKNPVAIYWVNSFSGSGAKFKWHYPTDEYKSLNKLNEACNIWFENSSPDIKSTLISALEDDARGATLPEIANTLETLSTDADITKYMDYFTASYTFFVNPSYKTKQHFMNTGISDSAREDARKVTKKNASNENFIACSMFSPLFGAIGYEGFAKDTYNRTANVLSTKNRRELLEKVPDF</sequence>
<proteinExistence type="predicted"/>
<evidence type="ECO:0000313" key="1">
    <source>
        <dbReference type="EMBL" id="NDV92018.1"/>
    </source>
</evidence>
<dbReference type="Proteomes" id="UP000470213">
    <property type="component" value="Unassembled WGS sequence"/>
</dbReference>
<dbReference type="RefSeq" id="WP_163086213.1">
    <property type="nucleotide sequence ID" value="NZ_JAAAWN010000016.1"/>
</dbReference>
<reference evidence="1 2" key="1">
    <citation type="submission" date="2020-01" db="EMBL/GenBank/DDBJ databases">
        <authorList>
            <person name="Chen J."/>
            <person name="Zhu S."/>
            <person name="Yang J."/>
        </authorList>
    </citation>
    <scope>NUCLEOTIDE SEQUENCE [LARGE SCALE GENOMIC DNA]</scope>
    <source>
        <strain evidence="1 2">345S023</strain>
    </source>
</reference>